<proteinExistence type="predicted"/>
<evidence type="ECO:0000259" key="2">
    <source>
        <dbReference type="Pfam" id="PF02120"/>
    </source>
</evidence>
<comment type="caution">
    <text evidence="3">The sequence shown here is derived from an EMBL/GenBank/DDBJ whole genome shotgun (WGS) entry which is preliminary data.</text>
</comment>
<feature type="compositionally biased region" description="Polar residues" evidence="1">
    <location>
        <begin position="1"/>
        <end position="11"/>
    </location>
</feature>
<feature type="compositionally biased region" description="Basic and acidic residues" evidence="1">
    <location>
        <begin position="104"/>
        <end position="113"/>
    </location>
</feature>
<dbReference type="Proteomes" id="UP001198701">
    <property type="component" value="Unassembled WGS sequence"/>
</dbReference>
<keyword evidence="3" id="KW-0966">Cell projection</keyword>
<keyword evidence="3" id="KW-0969">Cilium</keyword>
<feature type="compositionally biased region" description="Low complexity" evidence="1">
    <location>
        <begin position="47"/>
        <end position="87"/>
    </location>
</feature>
<dbReference type="PANTHER" id="PTHR37533">
    <property type="entry name" value="FLAGELLAR HOOK-LENGTH CONTROL PROTEIN"/>
    <property type="match status" value="1"/>
</dbReference>
<feature type="region of interest" description="Disordered" evidence="1">
    <location>
        <begin position="351"/>
        <end position="409"/>
    </location>
</feature>
<sequence length="409" mass="41227">MQTQNLLPQLSSASPAPARQNAQAQADNGGAQFSQALSREITQRQNAAPAPQARPAAQPKPAEKAAAAKQEPGRPAQAETARQAAAKPDSKDKASTASSTAARDGAEKAEDAAARASELPVTDMLALVASFNQLQAAPKDLAPAPVATGGAEAAGVEASAALPIDLAAQFAQGAAPALGEQPVADGAATSAVRPSADVAPDVPAAATQPDAEVDTSAFAKLLTQERAEPAVLKDAQAATAPLTGPVQQASLNIAQAAAGVATDRIAARVGTPAWDNQVGQKIVFMLAGQEQSATLTLNPPDMGPLQVVLSVTNDQATVAFSANQLEVRQALENAMPKLREMMSESGIALGNATVDAGTPDQRQAQGEQAGRSGPGARLGTAGGAVDVAEHQPGRPMNSRGLPGMVDTFA</sequence>
<gene>
    <name evidence="3" type="ORF">LMJ30_10195</name>
</gene>
<feature type="region of interest" description="Disordered" evidence="1">
    <location>
        <begin position="185"/>
        <end position="210"/>
    </location>
</feature>
<feature type="compositionally biased region" description="Low complexity" evidence="1">
    <location>
        <begin position="191"/>
        <end position="210"/>
    </location>
</feature>
<name>A0ABS8ISE0_9BURK</name>
<dbReference type="InterPro" id="IPR038610">
    <property type="entry name" value="FliK-like_C_sf"/>
</dbReference>
<dbReference type="CDD" id="cd17470">
    <property type="entry name" value="T3SS_Flik_C"/>
    <property type="match status" value="1"/>
</dbReference>
<keyword evidence="3" id="KW-0282">Flagellum</keyword>
<dbReference type="InterPro" id="IPR052563">
    <property type="entry name" value="FliK"/>
</dbReference>
<dbReference type="Pfam" id="PF02120">
    <property type="entry name" value="Flg_hook"/>
    <property type="match status" value="1"/>
</dbReference>
<dbReference type="Gene3D" id="3.30.750.140">
    <property type="match status" value="1"/>
</dbReference>
<dbReference type="InterPro" id="IPR021136">
    <property type="entry name" value="Flagellar_hook_control-like_C"/>
</dbReference>
<evidence type="ECO:0000313" key="4">
    <source>
        <dbReference type="Proteomes" id="UP001198701"/>
    </source>
</evidence>
<protein>
    <submittedName>
        <fullName evidence="3">Flagellar hook-length control protein FliK</fullName>
    </submittedName>
</protein>
<dbReference type="PANTHER" id="PTHR37533:SF2">
    <property type="entry name" value="FLAGELLAR HOOK-LENGTH CONTROL PROTEIN"/>
    <property type="match status" value="1"/>
</dbReference>
<accession>A0ABS8ISE0</accession>
<evidence type="ECO:0000313" key="3">
    <source>
        <dbReference type="EMBL" id="MCC6071325.1"/>
    </source>
</evidence>
<keyword evidence="4" id="KW-1185">Reference proteome</keyword>
<organism evidence="3 4">
    <name type="scientific">Massilia agrisoli</name>
    <dbReference type="NCBI Taxonomy" id="2892444"/>
    <lineage>
        <taxon>Bacteria</taxon>
        <taxon>Pseudomonadati</taxon>
        <taxon>Pseudomonadota</taxon>
        <taxon>Betaproteobacteria</taxon>
        <taxon>Burkholderiales</taxon>
        <taxon>Oxalobacteraceae</taxon>
        <taxon>Telluria group</taxon>
        <taxon>Massilia</taxon>
    </lineage>
</organism>
<feature type="domain" description="Flagellar hook-length control protein-like C-terminal" evidence="2">
    <location>
        <begin position="280"/>
        <end position="362"/>
    </location>
</feature>
<reference evidence="3 4" key="1">
    <citation type="submission" date="2021-11" db="EMBL/GenBank/DDBJ databases">
        <authorList>
            <person name="Huq M.A."/>
        </authorList>
    </citation>
    <scope>NUCLEOTIDE SEQUENCE [LARGE SCALE GENOMIC DNA]</scope>
    <source>
        <strain evidence="3 4">MAHUQ-52</strain>
    </source>
</reference>
<dbReference type="EMBL" id="JAJHPV010000013">
    <property type="protein sequence ID" value="MCC6071325.1"/>
    <property type="molecule type" value="Genomic_DNA"/>
</dbReference>
<dbReference type="RefSeq" id="WP_229432241.1">
    <property type="nucleotide sequence ID" value="NZ_JAJHPV010000013.1"/>
</dbReference>
<feature type="compositionally biased region" description="Low complexity" evidence="1">
    <location>
        <begin position="12"/>
        <end position="32"/>
    </location>
</feature>
<feature type="region of interest" description="Disordered" evidence="1">
    <location>
        <begin position="1"/>
        <end position="115"/>
    </location>
</feature>
<evidence type="ECO:0000256" key="1">
    <source>
        <dbReference type="SAM" id="MobiDB-lite"/>
    </source>
</evidence>